<protein>
    <recommendedName>
        <fullName evidence="4">Integral membrane protein</fullName>
    </recommendedName>
</protein>
<proteinExistence type="predicted"/>
<organism evidence="2 3">
    <name type="scientific">Parascedosporium putredinis</name>
    <dbReference type="NCBI Taxonomy" id="1442378"/>
    <lineage>
        <taxon>Eukaryota</taxon>
        <taxon>Fungi</taxon>
        <taxon>Dikarya</taxon>
        <taxon>Ascomycota</taxon>
        <taxon>Pezizomycotina</taxon>
        <taxon>Sordariomycetes</taxon>
        <taxon>Hypocreomycetidae</taxon>
        <taxon>Microascales</taxon>
        <taxon>Microascaceae</taxon>
        <taxon>Parascedosporium</taxon>
    </lineage>
</organism>
<dbReference type="AlphaFoldDB" id="A0A9P1H171"/>
<feature type="compositionally biased region" description="Basic residues" evidence="1">
    <location>
        <begin position="1"/>
        <end position="25"/>
    </location>
</feature>
<evidence type="ECO:0008006" key="4">
    <source>
        <dbReference type="Google" id="ProtNLM"/>
    </source>
</evidence>
<evidence type="ECO:0000256" key="1">
    <source>
        <dbReference type="SAM" id="MobiDB-lite"/>
    </source>
</evidence>
<reference evidence="2" key="1">
    <citation type="submission" date="2022-11" db="EMBL/GenBank/DDBJ databases">
        <authorList>
            <person name="Scott C."/>
            <person name="Bruce N."/>
        </authorList>
    </citation>
    <scope>NUCLEOTIDE SEQUENCE</scope>
</reference>
<feature type="region of interest" description="Disordered" evidence="1">
    <location>
        <begin position="56"/>
        <end position="131"/>
    </location>
</feature>
<sequence length="779" mass="86515">MIFNNRHRFRRGHSRAQGKLPRRGRNPAYTAAAIPLPSGRLPLIQRPLIKLPQRQSTGHLQMPHGSAGGSSQQGIGGLFPGGKIPPPPPGPPPDRPSQGQGQTEHFGAETDLPGRNNDLRYPHGNVPHNAQVPSQDRVQDLAPLSFQQPALPSRDDATTSSLESRLGGLNLNSGVQPAFQELSHTIPQAAHPSHPLPAHLTLVQQHPPESPSFHRDNGIPASPYTDTIPNAGHPARMAHGLQQTYSAPPLPAKKAPPPSDMVSECIDSPVTFPTKWYSPAGAPEFYICSKCQYDHICGTPWRLRYKDNGAKGTDGVRWFKAIEGSIPNMVICEACYEDYVFETNFRHKFEVEGNQRPDELWACDLAIDYLKKELQKRTESADWQGFVTEANARLNIPACPRWDGVGAGTRRWFTPTFGSYERDGVLICAACYCDYVLNTDQTPHWKDAGDDLSRRLGDTLQCATGQFNVNMAMLCAQDRKDFSVFWEALGNAHREEYCGPKGIVNGKWFTLRSDPDGFSVCAGCFAAILEPLGLADSFTPKGKVPREEAVLCSFNPKSPRFVSYLQALLQSFFTRDTSSLEDIATNLANVPACRRDQDFKGGTWYGWEQCHICPGCYHEFVRGSVLDSAMSYRGVALGDRACMCEMYSPRMRSLYLEACAKSPPDASELLAFSDQRRVVYVNTVLRIRRMLDESRLLMMQQQTLNTMSSFYTNMGQMKEILSPSAYSYGAPGVGYGFQNQSAFQGAVYHQQALGVMQQGTDPNRVMAVRELEMQWRAVE</sequence>
<comment type="caution">
    <text evidence="2">The sequence shown here is derived from an EMBL/GenBank/DDBJ whole genome shotgun (WGS) entry which is preliminary data.</text>
</comment>
<dbReference type="Proteomes" id="UP000838763">
    <property type="component" value="Unassembled WGS sequence"/>
</dbReference>
<dbReference type="EMBL" id="CALLCH030000008">
    <property type="protein sequence ID" value="CAI4213534.1"/>
    <property type="molecule type" value="Genomic_DNA"/>
</dbReference>
<feature type="region of interest" description="Disordered" evidence="1">
    <location>
        <begin position="1"/>
        <end position="26"/>
    </location>
</feature>
<feature type="compositionally biased region" description="Pro residues" evidence="1">
    <location>
        <begin position="83"/>
        <end position="95"/>
    </location>
</feature>
<accession>A0A9P1H171</accession>
<keyword evidence="3" id="KW-1185">Reference proteome</keyword>
<evidence type="ECO:0000313" key="2">
    <source>
        <dbReference type="EMBL" id="CAI4213534.1"/>
    </source>
</evidence>
<name>A0A9P1H171_9PEZI</name>
<feature type="region of interest" description="Disordered" evidence="1">
    <location>
        <begin position="146"/>
        <end position="169"/>
    </location>
</feature>
<evidence type="ECO:0000313" key="3">
    <source>
        <dbReference type="Proteomes" id="UP000838763"/>
    </source>
</evidence>
<dbReference type="OrthoDB" id="5324692at2759"/>
<gene>
    <name evidence="2" type="ORF">PPNO1_LOCUS3281</name>
</gene>